<accession>A0A8T0FT55</accession>
<comment type="caution">
    <text evidence="3">The sequence shown here is derived from an EMBL/GenBank/DDBJ whole genome shotgun (WGS) entry which is preliminary data.</text>
</comment>
<dbReference type="Proteomes" id="UP000807504">
    <property type="component" value="Unassembled WGS sequence"/>
</dbReference>
<evidence type="ECO:0000256" key="1">
    <source>
        <dbReference type="SAM" id="Phobius"/>
    </source>
</evidence>
<gene>
    <name evidence="3" type="ORF">HNY73_004269</name>
</gene>
<dbReference type="AlphaFoldDB" id="A0A8T0FT55"/>
<protein>
    <submittedName>
        <fullName evidence="3">Uncharacterized protein</fullName>
    </submittedName>
</protein>
<feature type="chain" id="PRO_5035722742" evidence="2">
    <location>
        <begin position="24"/>
        <end position="139"/>
    </location>
</feature>
<reference evidence="3" key="2">
    <citation type="submission" date="2020-06" db="EMBL/GenBank/DDBJ databases">
        <authorList>
            <person name="Sheffer M."/>
        </authorList>
    </citation>
    <scope>NUCLEOTIDE SEQUENCE</scope>
</reference>
<reference evidence="3" key="1">
    <citation type="journal article" date="2020" name="bioRxiv">
        <title>Chromosome-level reference genome of the European wasp spider Argiope bruennichi: a resource for studies on range expansion and evolutionary adaptation.</title>
        <authorList>
            <person name="Sheffer M.M."/>
            <person name="Hoppe A."/>
            <person name="Krehenwinkel H."/>
            <person name="Uhl G."/>
            <person name="Kuss A.W."/>
            <person name="Jensen L."/>
            <person name="Jensen C."/>
            <person name="Gillespie R.G."/>
            <person name="Hoff K.J."/>
            <person name="Prost S."/>
        </authorList>
    </citation>
    <scope>NUCLEOTIDE SEQUENCE</scope>
</reference>
<keyword evidence="1" id="KW-0812">Transmembrane</keyword>
<feature type="transmembrane region" description="Helical" evidence="1">
    <location>
        <begin position="47"/>
        <end position="74"/>
    </location>
</feature>
<keyword evidence="4" id="KW-1185">Reference proteome</keyword>
<keyword evidence="2" id="KW-0732">Signal</keyword>
<keyword evidence="1" id="KW-1133">Transmembrane helix</keyword>
<name>A0A8T0FT55_ARGBR</name>
<feature type="signal peptide" evidence="2">
    <location>
        <begin position="1"/>
        <end position="23"/>
    </location>
</feature>
<evidence type="ECO:0000313" key="4">
    <source>
        <dbReference type="Proteomes" id="UP000807504"/>
    </source>
</evidence>
<keyword evidence="1" id="KW-0472">Membrane</keyword>
<proteinExistence type="predicted"/>
<evidence type="ECO:0000313" key="3">
    <source>
        <dbReference type="EMBL" id="KAF8792700.1"/>
    </source>
</evidence>
<sequence length="139" mass="15742">MKAIYLLILVLLVVCTELSIVSGQQESTRDRLDRVTCQRTCNSTMRTLYLLILVLCVIIMPGIMILSFMMVILLSNSKAQDTITDRIDQSLCKITCRIFWKAHKEGCCTLYNACCPKAVNSLHALMTKNYAPPIPPYHQ</sequence>
<organism evidence="3 4">
    <name type="scientific">Argiope bruennichi</name>
    <name type="common">Wasp spider</name>
    <name type="synonym">Aranea bruennichi</name>
    <dbReference type="NCBI Taxonomy" id="94029"/>
    <lineage>
        <taxon>Eukaryota</taxon>
        <taxon>Metazoa</taxon>
        <taxon>Ecdysozoa</taxon>
        <taxon>Arthropoda</taxon>
        <taxon>Chelicerata</taxon>
        <taxon>Arachnida</taxon>
        <taxon>Araneae</taxon>
        <taxon>Araneomorphae</taxon>
        <taxon>Entelegynae</taxon>
        <taxon>Araneoidea</taxon>
        <taxon>Araneidae</taxon>
        <taxon>Argiope</taxon>
    </lineage>
</organism>
<evidence type="ECO:0000256" key="2">
    <source>
        <dbReference type="SAM" id="SignalP"/>
    </source>
</evidence>
<dbReference type="EMBL" id="JABXBU010000003">
    <property type="protein sequence ID" value="KAF8792700.1"/>
    <property type="molecule type" value="Genomic_DNA"/>
</dbReference>